<comment type="similarity">
    <text evidence="7">Belongs to the MptA/B family.</text>
</comment>
<comment type="subcellular location">
    <subcellularLocation>
        <location evidence="1">Membrane</location>
        <topology evidence="1">Multi-pass membrane protein</topology>
    </subcellularLocation>
</comment>
<evidence type="ECO:0000313" key="10">
    <source>
        <dbReference type="Proteomes" id="UP000516421"/>
    </source>
</evidence>
<evidence type="ECO:0000256" key="1">
    <source>
        <dbReference type="ARBA" id="ARBA00004141"/>
    </source>
</evidence>
<evidence type="ECO:0000313" key="9">
    <source>
        <dbReference type="EMBL" id="QNV40827.1"/>
    </source>
</evidence>
<dbReference type="AlphaFoldDB" id="A0A7H2BMD1"/>
<evidence type="ECO:0000256" key="2">
    <source>
        <dbReference type="ARBA" id="ARBA00022676"/>
    </source>
</evidence>
<dbReference type="NCBIfam" id="NF038066">
    <property type="entry name" value="MptB"/>
    <property type="match status" value="1"/>
</dbReference>
<feature type="transmembrane region" description="Helical" evidence="8">
    <location>
        <begin position="21"/>
        <end position="46"/>
    </location>
</feature>
<protein>
    <submittedName>
        <fullName evidence="9">Polyprenol phosphomannose-dependent alpha 1,6 mannosyltransferase MptB</fullName>
    </submittedName>
</protein>
<feature type="transmembrane region" description="Helical" evidence="8">
    <location>
        <begin position="193"/>
        <end position="213"/>
    </location>
</feature>
<feature type="transmembrane region" description="Helical" evidence="8">
    <location>
        <begin position="272"/>
        <end position="300"/>
    </location>
</feature>
<proteinExistence type="inferred from homology"/>
<gene>
    <name evidence="9" type="primary">mptB</name>
    <name evidence="9" type="ORF">IDM48_05425</name>
</gene>
<dbReference type="GO" id="GO:0016020">
    <property type="term" value="C:membrane"/>
    <property type="evidence" value="ECO:0007669"/>
    <property type="project" value="UniProtKB-SubCell"/>
</dbReference>
<keyword evidence="10" id="KW-1185">Reference proteome</keyword>
<evidence type="ECO:0000256" key="6">
    <source>
        <dbReference type="ARBA" id="ARBA00023136"/>
    </source>
</evidence>
<dbReference type="GO" id="GO:0016757">
    <property type="term" value="F:glycosyltransferase activity"/>
    <property type="evidence" value="ECO:0007669"/>
    <property type="project" value="UniProtKB-KW"/>
</dbReference>
<evidence type="ECO:0000256" key="7">
    <source>
        <dbReference type="ARBA" id="ARBA00043987"/>
    </source>
</evidence>
<keyword evidence="3 9" id="KW-0808">Transferase</keyword>
<feature type="transmembrane region" description="Helical" evidence="8">
    <location>
        <begin position="481"/>
        <end position="500"/>
    </location>
</feature>
<name>A0A7H2BMD1_9MICC</name>
<feature type="transmembrane region" description="Helical" evidence="8">
    <location>
        <begin position="66"/>
        <end position="86"/>
    </location>
</feature>
<dbReference type="RefSeq" id="WP_068170088.1">
    <property type="nucleotide sequence ID" value="NZ_CP061538.1"/>
</dbReference>
<dbReference type="Proteomes" id="UP000516421">
    <property type="component" value="Chromosome"/>
</dbReference>
<evidence type="ECO:0000256" key="4">
    <source>
        <dbReference type="ARBA" id="ARBA00022692"/>
    </source>
</evidence>
<feature type="transmembrane region" description="Helical" evidence="8">
    <location>
        <begin position="225"/>
        <end position="244"/>
    </location>
</feature>
<feature type="transmembrane region" description="Helical" evidence="8">
    <location>
        <begin position="381"/>
        <end position="399"/>
    </location>
</feature>
<dbReference type="InterPro" id="IPR049829">
    <property type="entry name" value="MptA/B-like"/>
</dbReference>
<evidence type="ECO:0000256" key="5">
    <source>
        <dbReference type="ARBA" id="ARBA00022989"/>
    </source>
</evidence>
<feature type="transmembrane region" description="Helical" evidence="8">
    <location>
        <begin position="444"/>
        <end position="461"/>
    </location>
</feature>
<organism evidence="9 10">
    <name type="scientific">Rothia amarae</name>
    <dbReference type="NCBI Taxonomy" id="169480"/>
    <lineage>
        <taxon>Bacteria</taxon>
        <taxon>Bacillati</taxon>
        <taxon>Actinomycetota</taxon>
        <taxon>Actinomycetes</taxon>
        <taxon>Micrococcales</taxon>
        <taxon>Micrococcaceae</taxon>
        <taxon>Rothia</taxon>
    </lineage>
</organism>
<keyword evidence="2 9" id="KW-0328">Glycosyltransferase</keyword>
<reference evidence="9 10" key="1">
    <citation type="submission" date="2020-09" db="EMBL/GenBank/DDBJ databases">
        <title>Investigation of environmental microbe.</title>
        <authorList>
            <person name="Ou Y."/>
            <person name="Kang Q."/>
        </authorList>
    </citation>
    <scope>NUCLEOTIDE SEQUENCE [LARGE SCALE GENOMIC DNA]</scope>
    <source>
        <strain evidence="9 10">KJZ-9</strain>
    </source>
</reference>
<dbReference type="KEGG" id="rama:IDM48_05425"/>
<evidence type="ECO:0000256" key="3">
    <source>
        <dbReference type="ARBA" id="ARBA00022679"/>
    </source>
</evidence>
<feature type="transmembrane region" description="Helical" evidence="8">
    <location>
        <begin position="106"/>
        <end position="125"/>
    </location>
</feature>
<keyword evidence="4 8" id="KW-0812">Transmembrane</keyword>
<keyword evidence="5 8" id="KW-1133">Transmembrane helix</keyword>
<dbReference type="Pfam" id="PF26314">
    <property type="entry name" value="MptA_B_family"/>
    <property type="match status" value="1"/>
</dbReference>
<evidence type="ECO:0000256" key="8">
    <source>
        <dbReference type="SAM" id="Phobius"/>
    </source>
</evidence>
<sequence length="518" mass="57123">MSANKVQRPASKRVGKRSKYIYGNPLRTIVLGTLGSLLMMVGSFGVGWLADASPLQRIPFVISLRYNISGIILCIILLAVGGMIMCREWLRLSQKLIVWRGNAKRYTWLAIVCWTTPQLIAFPLFSRDIFSYFAQGRVMLSGQNPYEVGVSSINNFFQYGADPLWAQSPPPYGPIFLWIEQGVAWLAGTNVDLGIYLFRGVAVFGVALIAYFVPKIAALHNINGVRALWLVVANPLFIAQFVTAGHNDALMTGFAVAGTYFAAAHRNWKGGILGITLVTLAIAVKPIALVILPFIGLLWAGRGASWPRKFMFWALTLAVSLAELGIMGLINGFGFGWVGALSTTSGQLIWYAPVGFIAWMAGMIFTPLLGGETAETIRDAIGSMGKLIGMLGAVLVMFVGQDSKLVRRIGISLGCIVIFAPMIQSWYLLWIIPFLAASGIRTDWQLDFYFITTLFFMIYAVSDQLDVSPYIQDFDMNMGRLIAVVISLAYASYLVFIDPATRRVLRRGKRSSIYQVII</sequence>
<dbReference type="EMBL" id="CP061538">
    <property type="protein sequence ID" value="QNV40827.1"/>
    <property type="molecule type" value="Genomic_DNA"/>
</dbReference>
<feature type="transmembrane region" description="Helical" evidence="8">
    <location>
        <begin position="348"/>
        <end position="369"/>
    </location>
</feature>
<feature type="transmembrane region" description="Helical" evidence="8">
    <location>
        <begin position="312"/>
        <end position="336"/>
    </location>
</feature>
<accession>A0A7H2BMD1</accession>
<feature type="transmembrane region" description="Helical" evidence="8">
    <location>
        <begin position="411"/>
        <end position="432"/>
    </location>
</feature>
<keyword evidence="6 8" id="KW-0472">Membrane</keyword>